<dbReference type="InterPro" id="IPR012340">
    <property type="entry name" value="NA-bd_OB-fold"/>
</dbReference>
<reference evidence="2" key="1">
    <citation type="submission" date="2020-03" db="EMBL/GenBank/DDBJ databases">
        <title>The deep terrestrial virosphere.</title>
        <authorList>
            <person name="Holmfeldt K."/>
            <person name="Nilsson E."/>
            <person name="Simone D."/>
            <person name="Lopez-Fernandez M."/>
            <person name="Wu X."/>
            <person name="de Brujin I."/>
            <person name="Lundin D."/>
            <person name="Andersson A."/>
            <person name="Bertilsson S."/>
            <person name="Dopson M."/>
        </authorList>
    </citation>
    <scope>NUCLEOTIDE SEQUENCE</scope>
    <source>
        <strain evidence="3">MM415B00946</strain>
        <strain evidence="2">TM448A01495</strain>
        <strain evidence="4">TM448B00765</strain>
    </source>
</reference>
<gene>
    <name evidence="3" type="ORF">MM415B00946_0039</name>
    <name evidence="2" type="ORF">TM448A01495_0021</name>
    <name evidence="4" type="ORF">TM448B00765_0036</name>
</gene>
<dbReference type="SUPFAM" id="SSF50249">
    <property type="entry name" value="Nucleic acid-binding proteins"/>
    <property type="match status" value="1"/>
</dbReference>
<evidence type="ECO:0000313" key="4">
    <source>
        <dbReference type="EMBL" id="QJH96564.1"/>
    </source>
</evidence>
<dbReference type="GO" id="GO:0016874">
    <property type="term" value="F:ligase activity"/>
    <property type="evidence" value="ECO:0007669"/>
    <property type="project" value="UniProtKB-KW"/>
</dbReference>
<evidence type="ECO:0000313" key="3">
    <source>
        <dbReference type="EMBL" id="QJA61446.1"/>
    </source>
</evidence>
<feature type="domain" description="DNA ligase OB-like" evidence="1">
    <location>
        <begin position="23"/>
        <end position="91"/>
    </location>
</feature>
<organism evidence="2">
    <name type="scientific">viral metagenome</name>
    <dbReference type="NCBI Taxonomy" id="1070528"/>
    <lineage>
        <taxon>unclassified sequences</taxon>
        <taxon>metagenomes</taxon>
        <taxon>organismal metagenomes</taxon>
    </lineage>
</organism>
<evidence type="ECO:0000313" key="2">
    <source>
        <dbReference type="EMBL" id="QJA49813.1"/>
    </source>
</evidence>
<accession>A0A6H1ZPF6</accession>
<dbReference type="EMBL" id="MT144156">
    <property type="protein sequence ID" value="QJA49813.1"/>
    <property type="molecule type" value="Genomic_DNA"/>
</dbReference>
<dbReference type="InterPro" id="IPR029319">
    <property type="entry name" value="DNA_ligase_OB"/>
</dbReference>
<dbReference type="Gene3D" id="2.40.50.140">
    <property type="entry name" value="Nucleic acid-binding proteins"/>
    <property type="match status" value="1"/>
</dbReference>
<keyword evidence="2" id="KW-0436">Ligase</keyword>
<evidence type="ECO:0000259" key="1">
    <source>
        <dbReference type="Pfam" id="PF14743"/>
    </source>
</evidence>
<proteinExistence type="predicted"/>
<sequence length="97" mass="10925">MNNRRKEDIYEIIGTREEISIEGHPKGRLDALSCRGNDGTVFAVGSGALLTAEGRASLWRIRESLPGRYTRVKYQHLTYARGVPRFPVVVDIIDLPK</sequence>
<dbReference type="EMBL" id="MT141441">
    <property type="protein sequence ID" value="QJA61446.1"/>
    <property type="molecule type" value="Genomic_DNA"/>
</dbReference>
<protein>
    <submittedName>
        <fullName evidence="2">Putative DNA ligase domain protein</fullName>
    </submittedName>
</protein>
<name>A0A6H1ZPF6_9ZZZZ</name>
<dbReference type="EMBL" id="MT144655">
    <property type="protein sequence ID" value="QJH96564.1"/>
    <property type="molecule type" value="Genomic_DNA"/>
</dbReference>
<dbReference type="AlphaFoldDB" id="A0A6H1ZPF6"/>
<dbReference type="Pfam" id="PF14743">
    <property type="entry name" value="DNA_ligase_OB_2"/>
    <property type="match status" value="1"/>
</dbReference>